<evidence type="ECO:0000256" key="1">
    <source>
        <dbReference type="SAM" id="MobiDB-lite"/>
    </source>
</evidence>
<dbReference type="eggNOG" id="COG4223">
    <property type="taxonomic scope" value="Bacteria"/>
</dbReference>
<feature type="transmembrane region" description="Helical" evidence="2">
    <location>
        <begin position="1617"/>
        <end position="1637"/>
    </location>
</feature>
<dbReference type="Proteomes" id="UP000002402">
    <property type="component" value="Chromosome"/>
</dbReference>
<feature type="transmembrane region" description="Helical" evidence="2">
    <location>
        <begin position="982"/>
        <end position="1001"/>
    </location>
</feature>
<accession>Q1D2M9</accession>
<dbReference type="EnsemblBacteria" id="ABF91491">
    <property type="protein sequence ID" value="ABF91491"/>
    <property type="gene ID" value="MXAN_4938"/>
</dbReference>
<feature type="transmembrane region" description="Helical" evidence="2">
    <location>
        <begin position="517"/>
        <end position="535"/>
    </location>
</feature>
<keyword evidence="4" id="KW-1185">Reference proteome</keyword>
<protein>
    <submittedName>
        <fullName evidence="3">Membrane protein</fullName>
    </submittedName>
</protein>
<feature type="transmembrane region" description="Helical" evidence="2">
    <location>
        <begin position="253"/>
        <end position="274"/>
    </location>
</feature>
<keyword evidence="2" id="KW-1133">Transmembrane helix</keyword>
<feature type="transmembrane region" description="Helical" evidence="2">
    <location>
        <begin position="1279"/>
        <end position="1301"/>
    </location>
</feature>
<proteinExistence type="predicted"/>
<feature type="transmembrane region" description="Helical" evidence="2">
    <location>
        <begin position="1313"/>
        <end position="1338"/>
    </location>
</feature>
<feature type="transmembrane region" description="Helical" evidence="2">
    <location>
        <begin position="1102"/>
        <end position="1120"/>
    </location>
</feature>
<feature type="transmembrane region" description="Helical" evidence="2">
    <location>
        <begin position="707"/>
        <end position="733"/>
    </location>
</feature>
<feature type="transmembrane region" description="Helical" evidence="2">
    <location>
        <begin position="649"/>
        <end position="670"/>
    </location>
</feature>
<feature type="transmembrane region" description="Helical" evidence="2">
    <location>
        <begin position="306"/>
        <end position="326"/>
    </location>
</feature>
<feature type="transmembrane region" description="Helical" evidence="2">
    <location>
        <begin position="541"/>
        <end position="559"/>
    </location>
</feature>
<feature type="transmembrane region" description="Helical" evidence="2">
    <location>
        <begin position="1170"/>
        <end position="1191"/>
    </location>
</feature>
<feature type="transmembrane region" description="Helical" evidence="2">
    <location>
        <begin position="426"/>
        <end position="448"/>
    </location>
</feature>
<feature type="transmembrane region" description="Helical" evidence="2">
    <location>
        <begin position="571"/>
        <end position="590"/>
    </location>
</feature>
<feature type="transmembrane region" description="Helical" evidence="2">
    <location>
        <begin position="852"/>
        <end position="873"/>
    </location>
</feature>
<feature type="transmembrane region" description="Helical" evidence="2">
    <location>
        <begin position="222"/>
        <end position="241"/>
    </location>
</feature>
<keyword evidence="2" id="KW-0472">Membrane</keyword>
<feature type="transmembrane region" description="Helical" evidence="2">
    <location>
        <begin position="393"/>
        <end position="414"/>
    </location>
</feature>
<feature type="transmembrane region" description="Helical" evidence="2">
    <location>
        <begin position="766"/>
        <end position="787"/>
    </location>
</feature>
<feature type="transmembrane region" description="Helical" evidence="2">
    <location>
        <begin position="1253"/>
        <end position="1272"/>
    </location>
</feature>
<feature type="transmembrane region" description="Helical" evidence="2">
    <location>
        <begin position="494"/>
        <end position="510"/>
    </location>
</feature>
<feature type="transmembrane region" description="Helical" evidence="2">
    <location>
        <begin position="1643"/>
        <end position="1662"/>
    </location>
</feature>
<feature type="transmembrane region" description="Helical" evidence="2">
    <location>
        <begin position="338"/>
        <end position="357"/>
    </location>
</feature>
<name>Q1D2M9_MYXXD</name>
<dbReference type="OrthoDB" id="5477099at2"/>
<feature type="compositionally biased region" description="Basic and acidic residues" evidence="1">
    <location>
        <begin position="88"/>
        <end position="97"/>
    </location>
</feature>
<feature type="transmembrane region" description="Helical" evidence="2">
    <location>
        <begin position="1567"/>
        <end position="1587"/>
    </location>
</feature>
<feature type="transmembrane region" description="Helical" evidence="2">
    <location>
        <begin position="1008"/>
        <end position="1027"/>
    </location>
</feature>
<feature type="transmembrane region" description="Helical" evidence="2">
    <location>
        <begin position="460"/>
        <end position="482"/>
    </location>
</feature>
<feature type="transmembrane region" description="Helical" evidence="2">
    <location>
        <begin position="620"/>
        <end position="637"/>
    </location>
</feature>
<feature type="region of interest" description="Disordered" evidence="1">
    <location>
        <begin position="82"/>
        <end position="101"/>
    </location>
</feature>
<feature type="transmembrane region" description="Helical" evidence="2">
    <location>
        <begin position="951"/>
        <end position="976"/>
    </location>
</feature>
<feature type="transmembrane region" description="Helical" evidence="2">
    <location>
        <begin position="1211"/>
        <end position="1233"/>
    </location>
</feature>
<evidence type="ECO:0000256" key="2">
    <source>
        <dbReference type="SAM" id="Phobius"/>
    </source>
</evidence>
<feature type="region of interest" description="Disordered" evidence="1">
    <location>
        <begin position="158"/>
        <end position="181"/>
    </location>
</feature>
<gene>
    <name evidence="3" type="ordered locus">MXAN_4938</name>
</gene>
<feature type="transmembrane region" description="Helical" evidence="2">
    <location>
        <begin position="822"/>
        <end position="846"/>
    </location>
</feature>
<dbReference type="EMBL" id="CP000113">
    <property type="protein sequence ID" value="ABF91491.1"/>
    <property type="molecule type" value="Genomic_DNA"/>
</dbReference>
<dbReference type="HOGENOM" id="CLU_244980_0_0_7"/>
<feature type="transmembrane region" description="Helical" evidence="2">
    <location>
        <begin position="1437"/>
        <end position="1454"/>
    </location>
</feature>
<feature type="transmembrane region" description="Helical" evidence="2">
    <location>
        <begin position="1384"/>
        <end position="1401"/>
    </location>
</feature>
<dbReference type="KEGG" id="mxa:MXAN_4938"/>
<sequence length="1684" mass="175340">MRQADIEGLALCCRIMICQACARLRDVALGAMCQECGAPLVPATEPNLDALVRETLRRHIEGWQASALIDVVTATRLAESLAPGAADPHPETPKAEEGEQASAQDLFEAVAVPPVDAATRAEAWADGAATSLRDGGEWRLWGWGAALARSLDEAAKAEREQRARTRRGLRPDSEAGDDDLGAALDSGQTFFDRGASGPLSGGLEAVVALDARPESAPRFQEFIWWFLGAMLVLGGSLMGVREAWQALGGVPRQLLVTGALWGYHAGFIGLGVLLSRRSMPVGRVLSGIGLALLPVAFIALSSLFALSPGLGVAVALGAAALGMVPLRSAGRLLHGTSAAALGLALLPSLFAGLPLMALEDAPWLRTLCASVGVMALTATVWRARKATEGKTALVSASAALYGALWLAVFCVVSAPSGFDALEPGSALFAGLTLWAQALATVIAVAATTDAAREAHPRVSPVLEIVAYAVLASGAVVGALGAFSSEPGGDFQVDLASALAPLIAAGVFFLLEPRRRALVHLMVMTTLLAGALFARTQAPTDPGWWVFGGTVATAGLMFLARWSAFPGLRIRLLAWTLLGSLVAMPLVSQVGSAASPWPQVLTGLVIAGAAHVAGGWRWRGLHYLGGVGLLFGVLAFVEGTPALEGSWGRLAVFALVSGLYGVAGLVQGAWAQPASRRDGLLPLDDLALCLAAAGVLLAVDSSPSAPDLLVSVTGLSASVLSALPTAVVTAWLLLRVRRDGSRLVGFLAASGLALAVSQVMGTVSDFASPRAALVAASLALGFAAFSALRGRTPLDAADTAAGRERRRMFDLFRLPLGARGLPLFTDGFATAALVQTVIAALTLAGWLARPTDAERATCLLAAGLLLLVALVAFVSRGFEAWHLRGSVVTLASLGAFIALTALLNRAGRPSPPDVAALRTSLIGIALWGVALATRRFGPWIAGLLEKPRHGKLYHWVPHLGVALLACVLLKGALLVGLPRPSRALALIPPLMLLGPAVLMLLLSVSARSVRLASVGLWLGLPGAALWAARQSLFGPRLTHAWSSEGRWVRIGAESLHWLDKDAWLAPGDTVFLLWQRAFAGIAAAGLVYAVASLRGLPDSFQRLFQRHSVISVGVVFVAALFQPGLTAAGLVCIAGLVLFLGGARAQGRGVLGASILLLVHALAHREDIFELWPGPVLALAGLAVVTLGPWFVRRRGLSESAARMRIHQAMAIYLLAALVYALATNGTPSSTLAALNLLGEMLLSMGGSWMVSPALPVTLALVAASVLVAAFQWKGTLASLVATLGAWVVGGTFVASLMAFLSMRASLVGPWLRYGALFILHGAALSLAASVGVLALHAAQEWVRRRRSDVAGGLSWGRDTGFVVSGLMLAALAVGGSASDGALPLEIASIGILVLVALHCAWSQHTGRHVYFVQTAVVGVYALVRNLYAPGLRAEHDAFFALALGFILVGVTVLARRAGVQPVEAATRRFAALLPVGMALVLPGEATQEAALLAGGSGLLYATLGAVERSRLFGAFAAAACNFALLISALAFGLEGLEIYLAPMGLLLLMLGQLFAESLPHAARNTVRILGGLLLYVPAAARIAVQVGQSPDGTYALVFGGVCLLGVVAGMVFQIRAYLALGTLFLTLDVAATLLDAGLRDHRIGFLVMTLTGLTLIGGRVLTTLKRQEWEMLVRRVRVQLRGWD</sequence>
<organism evidence="3 4">
    <name type="scientific">Myxococcus xanthus (strain DK1622)</name>
    <dbReference type="NCBI Taxonomy" id="246197"/>
    <lineage>
        <taxon>Bacteria</taxon>
        <taxon>Pseudomonadati</taxon>
        <taxon>Myxococcota</taxon>
        <taxon>Myxococcia</taxon>
        <taxon>Myxococcales</taxon>
        <taxon>Cystobacterineae</taxon>
        <taxon>Myxococcaceae</taxon>
        <taxon>Myxococcus</taxon>
    </lineage>
</organism>
<feature type="transmembrane region" description="Helical" evidence="2">
    <location>
        <begin position="281"/>
        <end position="300"/>
    </location>
</feature>
<feature type="transmembrane region" description="Helical" evidence="2">
    <location>
        <begin position="880"/>
        <end position="902"/>
    </location>
</feature>
<feature type="transmembrane region" description="Helical" evidence="2">
    <location>
        <begin position="1359"/>
        <end position="1378"/>
    </location>
</feature>
<feature type="compositionally biased region" description="Basic and acidic residues" evidence="1">
    <location>
        <begin position="158"/>
        <end position="173"/>
    </location>
</feature>
<feature type="transmembrane region" description="Helical" evidence="2">
    <location>
        <begin position="596"/>
        <end position="613"/>
    </location>
</feature>
<evidence type="ECO:0000313" key="4">
    <source>
        <dbReference type="Proteomes" id="UP000002402"/>
    </source>
</evidence>
<feature type="transmembrane region" description="Helical" evidence="2">
    <location>
        <begin position="682"/>
        <end position="701"/>
    </location>
</feature>
<feature type="transmembrane region" description="Helical" evidence="2">
    <location>
        <begin position="1593"/>
        <end position="1612"/>
    </location>
</feature>
<feature type="transmembrane region" description="Helical" evidence="2">
    <location>
        <begin position="914"/>
        <end position="931"/>
    </location>
</feature>
<keyword evidence="2" id="KW-0812">Transmembrane</keyword>
<feature type="transmembrane region" description="Helical" evidence="2">
    <location>
        <begin position="742"/>
        <end position="760"/>
    </location>
</feature>
<feature type="transmembrane region" description="Helical" evidence="2">
    <location>
        <begin position="363"/>
        <end position="381"/>
    </location>
</feature>
<feature type="transmembrane region" description="Helical" evidence="2">
    <location>
        <begin position="1408"/>
        <end position="1425"/>
    </location>
</feature>
<evidence type="ECO:0000313" key="3">
    <source>
        <dbReference type="EMBL" id="ABF91491.1"/>
    </source>
</evidence>
<feature type="transmembrane region" description="Helical" evidence="2">
    <location>
        <begin position="1538"/>
        <end position="1555"/>
    </location>
</feature>
<reference evidence="3 4" key="1">
    <citation type="journal article" date="2006" name="Proc. Natl. Acad. Sci. U.S.A.">
        <title>Evolution of sensory complexity recorded in a myxobacterial genome.</title>
        <authorList>
            <person name="Goldman B.S."/>
            <person name="Nierman W.C."/>
            <person name="Kaiser D."/>
            <person name="Slater S.C."/>
            <person name="Durkin A.S."/>
            <person name="Eisen J.A."/>
            <person name="Ronning C.M."/>
            <person name="Barbazuk W.B."/>
            <person name="Blanchard M."/>
            <person name="Field C."/>
            <person name="Halling C."/>
            <person name="Hinkle G."/>
            <person name="Iartchuk O."/>
            <person name="Kim H.S."/>
            <person name="Mackenzie C."/>
            <person name="Madupu R."/>
            <person name="Miller N."/>
            <person name="Shvartsbeyn A."/>
            <person name="Sullivan S.A."/>
            <person name="Vaudin M."/>
            <person name="Wiegand R."/>
            <person name="Kaplan H.B."/>
        </authorList>
    </citation>
    <scope>NUCLEOTIDE SEQUENCE [LARGE SCALE GENOMIC DNA]</scope>
    <source>
        <strain evidence="4">DK1622</strain>
    </source>
</reference>
<feature type="transmembrane region" description="Helical" evidence="2">
    <location>
        <begin position="1072"/>
        <end position="1090"/>
    </location>
</feature>
<feature type="transmembrane region" description="Helical" evidence="2">
    <location>
        <begin position="1511"/>
        <end position="1532"/>
    </location>
</feature>